<dbReference type="SUPFAM" id="SSF51735">
    <property type="entry name" value="NAD(P)-binding Rossmann-fold domains"/>
    <property type="match status" value="1"/>
</dbReference>
<evidence type="ECO:0000313" key="2">
    <source>
        <dbReference type="EMBL" id="MBF5052181.1"/>
    </source>
</evidence>
<dbReference type="NCBIfam" id="NF005559">
    <property type="entry name" value="PRK07231.1"/>
    <property type="match status" value="1"/>
</dbReference>
<organism evidence="2 3">
    <name type="scientific">Alloalcanivorax venustensis ISO4</name>
    <dbReference type="NCBI Taxonomy" id="1177184"/>
    <lineage>
        <taxon>Bacteria</taxon>
        <taxon>Pseudomonadati</taxon>
        <taxon>Pseudomonadota</taxon>
        <taxon>Gammaproteobacteria</taxon>
        <taxon>Oceanospirillales</taxon>
        <taxon>Alcanivoracaceae</taxon>
        <taxon>Alloalcanivorax</taxon>
    </lineage>
</organism>
<sequence length="259" mass="27386">MVETKLFDLTGKVALMTGASKGMGKAMAHALAAHGATVVISARTQETLDETAAEINQAVGAERVHGVAANAGRKQELETLVEKTHQLAGPVDILVGNAGVNVHYGPISEIPDDAYEKTMQVNVQANLWLARLVAPDMIEKGNGSMMFTASVGAFKPSDTLGVYGTSKLALIGLVRNLALEYGPQGIRANAICPGLVRTDFAKALWDNPEAVKRANSQIPLRRLGEADDFEGLAVFLGSDASRYMTGQALTVCGGSFMWS</sequence>
<evidence type="ECO:0000256" key="1">
    <source>
        <dbReference type="ARBA" id="ARBA00006484"/>
    </source>
</evidence>
<reference evidence="2 3" key="1">
    <citation type="submission" date="2012-09" db="EMBL/GenBank/DDBJ databases">
        <title>Genome Sequence of alkane-degrading Bacterium Alcanivorax venustensis ISO4.</title>
        <authorList>
            <person name="Lai Q."/>
            <person name="Shao Z."/>
        </authorList>
    </citation>
    <scope>NUCLEOTIDE SEQUENCE [LARGE SCALE GENOMIC DNA]</scope>
    <source>
        <strain evidence="2 3">ISO4</strain>
    </source>
</reference>
<dbReference type="PRINTS" id="PR00081">
    <property type="entry name" value="GDHRDH"/>
</dbReference>
<dbReference type="CDD" id="cd05233">
    <property type="entry name" value="SDR_c"/>
    <property type="match status" value="1"/>
</dbReference>
<dbReference type="InterPro" id="IPR036291">
    <property type="entry name" value="NAD(P)-bd_dom_sf"/>
</dbReference>
<protein>
    <submittedName>
        <fullName evidence="2">Short-chain dehydrogenase/reductase SDR</fullName>
    </submittedName>
</protein>
<gene>
    <name evidence="2" type="ORF">ISO4_00783</name>
</gene>
<dbReference type="Pfam" id="PF13561">
    <property type="entry name" value="adh_short_C2"/>
    <property type="match status" value="1"/>
</dbReference>
<dbReference type="InterPro" id="IPR020904">
    <property type="entry name" value="Sc_DH/Rdtase_CS"/>
</dbReference>
<dbReference type="RefSeq" id="WP_142949220.1">
    <property type="nucleotide sequence ID" value="NZ_ARXR01000004.1"/>
</dbReference>
<dbReference type="Gene3D" id="3.40.50.720">
    <property type="entry name" value="NAD(P)-binding Rossmann-like Domain"/>
    <property type="match status" value="1"/>
</dbReference>
<dbReference type="EMBL" id="ARXR01000004">
    <property type="protein sequence ID" value="MBF5052181.1"/>
    <property type="molecule type" value="Genomic_DNA"/>
</dbReference>
<proteinExistence type="inferred from homology"/>
<dbReference type="PANTHER" id="PTHR43943:SF2">
    <property type="entry name" value="DEHYDROGENASE_REDUCTASE 4"/>
    <property type="match status" value="1"/>
</dbReference>
<dbReference type="PROSITE" id="PS00061">
    <property type="entry name" value="ADH_SHORT"/>
    <property type="match status" value="1"/>
</dbReference>
<accession>A0ABS0ADH0</accession>
<comment type="similarity">
    <text evidence="1">Belongs to the short-chain dehydrogenases/reductases (SDR) family.</text>
</comment>
<evidence type="ECO:0000313" key="3">
    <source>
        <dbReference type="Proteomes" id="UP000644441"/>
    </source>
</evidence>
<comment type="caution">
    <text evidence="2">The sequence shown here is derived from an EMBL/GenBank/DDBJ whole genome shotgun (WGS) entry which is preliminary data.</text>
</comment>
<dbReference type="Proteomes" id="UP000644441">
    <property type="component" value="Unassembled WGS sequence"/>
</dbReference>
<dbReference type="InterPro" id="IPR002347">
    <property type="entry name" value="SDR_fam"/>
</dbReference>
<dbReference type="PRINTS" id="PR00080">
    <property type="entry name" value="SDRFAMILY"/>
</dbReference>
<name>A0ABS0ADH0_9GAMM</name>
<dbReference type="PANTHER" id="PTHR43943">
    <property type="entry name" value="DEHYDROGENASE/REDUCTASE (SDR FAMILY) MEMBER 4"/>
    <property type="match status" value="1"/>
</dbReference>
<keyword evidence="3" id="KW-1185">Reference proteome</keyword>